<evidence type="ECO:0000313" key="2">
    <source>
        <dbReference type="Proteomes" id="UP001056120"/>
    </source>
</evidence>
<proteinExistence type="predicted"/>
<dbReference type="Proteomes" id="UP001056120">
    <property type="component" value="Linkage Group LG28"/>
</dbReference>
<name>A0ACB8YBD7_9ASTR</name>
<reference evidence="2" key="1">
    <citation type="journal article" date="2022" name="Mol. Ecol. Resour.">
        <title>The genomes of chicory, endive, great burdock and yacon provide insights into Asteraceae palaeo-polyploidization history and plant inulin production.</title>
        <authorList>
            <person name="Fan W."/>
            <person name="Wang S."/>
            <person name="Wang H."/>
            <person name="Wang A."/>
            <person name="Jiang F."/>
            <person name="Liu H."/>
            <person name="Zhao H."/>
            <person name="Xu D."/>
            <person name="Zhang Y."/>
        </authorList>
    </citation>
    <scope>NUCLEOTIDE SEQUENCE [LARGE SCALE GENOMIC DNA]</scope>
    <source>
        <strain evidence="2">cv. Yunnan</strain>
    </source>
</reference>
<protein>
    <submittedName>
        <fullName evidence="1">Uncharacterized protein</fullName>
    </submittedName>
</protein>
<evidence type="ECO:0000313" key="1">
    <source>
        <dbReference type="EMBL" id="KAI3682559.1"/>
    </source>
</evidence>
<keyword evidence="2" id="KW-1185">Reference proteome</keyword>
<dbReference type="EMBL" id="CM042045">
    <property type="protein sequence ID" value="KAI3682559.1"/>
    <property type="molecule type" value="Genomic_DNA"/>
</dbReference>
<organism evidence="1 2">
    <name type="scientific">Smallanthus sonchifolius</name>
    <dbReference type="NCBI Taxonomy" id="185202"/>
    <lineage>
        <taxon>Eukaryota</taxon>
        <taxon>Viridiplantae</taxon>
        <taxon>Streptophyta</taxon>
        <taxon>Embryophyta</taxon>
        <taxon>Tracheophyta</taxon>
        <taxon>Spermatophyta</taxon>
        <taxon>Magnoliopsida</taxon>
        <taxon>eudicotyledons</taxon>
        <taxon>Gunneridae</taxon>
        <taxon>Pentapetalae</taxon>
        <taxon>asterids</taxon>
        <taxon>campanulids</taxon>
        <taxon>Asterales</taxon>
        <taxon>Asteraceae</taxon>
        <taxon>Asteroideae</taxon>
        <taxon>Heliantheae alliance</taxon>
        <taxon>Millerieae</taxon>
        <taxon>Smallanthus</taxon>
    </lineage>
</organism>
<accession>A0ACB8YBD7</accession>
<gene>
    <name evidence="1" type="ORF">L1987_82621</name>
</gene>
<comment type="caution">
    <text evidence="1">The sequence shown here is derived from an EMBL/GenBank/DDBJ whole genome shotgun (WGS) entry which is preliminary data.</text>
</comment>
<reference evidence="1 2" key="2">
    <citation type="journal article" date="2022" name="Mol. Ecol. Resour.">
        <title>The genomes of chicory, endive, great burdock and yacon provide insights into Asteraceae paleo-polyploidization history and plant inulin production.</title>
        <authorList>
            <person name="Fan W."/>
            <person name="Wang S."/>
            <person name="Wang H."/>
            <person name="Wang A."/>
            <person name="Jiang F."/>
            <person name="Liu H."/>
            <person name="Zhao H."/>
            <person name="Xu D."/>
            <person name="Zhang Y."/>
        </authorList>
    </citation>
    <scope>NUCLEOTIDE SEQUENCE [LARGE SCALE GENOMIC DNA]</scope>
    <source>
        <strain evidence="2">cv. Yunnan</strain>
        <tissue evidence="1">Leaves</tissue>
    </source>
</reference>
<sequence length="70" mass="7513">MSPLDFVQGLSHLISSSSCTGLITIDGHEFAILHRLIKDSLDVYSDKGCFIVPQSAISFLLNVGAYLLGS</sequence>